<dbReference type="InterPro" id="IPR013098">
    <property type="entry name" value="Ig_I-set"/>
</dbReference>
<dbReference type="STRING" id="6669.E9G6U6"/>
<dbReference type="Gene3D" id="2.30.29.30">
    <property type="entry name" value="Pleckstrin-homology domain (PH domain)/Phosphotyrosine-binding domain (PTB)"/>
    <property type="match status" value="1"/>
</dbReference>
<feature type="compositionally biased region" description="Low complexity" evidence="3">
    <location>
        <begin position="710"/>
        <end position="719"/>
    </location>
</feature>
<accession>E9G6U6</accession>
<dbReference type="PROSITE" id="PS50835">
    <property type="entry name" value="IG_LIKE"/>
    <property type="match status" value="2"/>
</dbReference>
<dbReference type="SMART" id="SM00409">
    <property type="entry name" value="IG"/>
    <property type="match status" value="1"/>
</dbReference>
<feature type="region of interest" description="Disordered" evidence="3">
    <location>
        <begin position="791"/>
        <end position="889"/>
    </location>
</feature>
<proteinExistence type="predicted"/>
<evidence type="ECO:0000256" key="1">
    <source>
        <dbReference type="ARBA" id="ARBA00022737"/>
    </source>
</evidence>
<feature type="compositionally biased region" description="Polar residues" evidence="3">
    <location>
        <begin position="793"/>
        <end position="807"/>
    </location>
</feature>
<dbReference type="InterPro" id="IPR013783">
    <property type="entry name" value="Ig-like_fold"/>
</dbReference>
<dbReference type="eggNOG" id="KOG3510">
    <property type="taxonomic scope" value="Eukaryota"/>
</dbReference>
<evidence type="ECO:0008006" key="8">
    <source>
        <dbReference type="Google" id="ProtNLM"/>
    </source>
</evidence>
<feature type="coiled-coil region" evidence="2">
    <location>
        <begin position="731"/>
        <end position="786"/>
    </location>
</feature>
<dbReference type="InterPro" id="IPR007110">
    <property type="entry name" value="Ig-like_dom"/>
</dbReference>
<dbReference type="Pfam" id="PF13927">
    <property type="entry name" value="Ig_3"/>
    <property type="match status" value="1"/>
</dbReference>
<dbReference type="CDD" id="cd00063">
    <property type="entry name" value="FN3"/>
    <property type="match status" value="1"/>
</dbReference>
<dbReference type="SMART" id="SM00233">
    <property type="entry name" value="PH"/>
    <property type="match status" value="1"/>
</dbReference>
<evidence type="ECO:0000256" key="3">
    <source>
        <dbReference type="SAM" id="MobiDB-lite"/>
    </source>
</evidence>
<dbReference type="SUPFAM" id="SSF49879">
    <property type="entry name" value="SMAD/FHA domain"/>
    <property type="match status" value="1"/>
</dbReference>
<dbReference type="SUPFAM" id="SSF49265">
    <property type="entry name" value="Fibronectin type III"/>
    <property type="match status" value="1"/>
</dbReference>
<dbReference type="InterPro" id="IPR003598">
    <property type="entry name" value="Ig_sub2"/>
</dbReference>
<dbReference type="SUPFAM" id="SSF48726">
    <property type="entry name" value="Immunoglobulin"/>
    <property type="match status" value="2"/>
</dbReference>
<dbReference type="GO" id="GO:0009653">
    <property type="term" value="P:anatomical structure morphogenesis"/>
    <property type="evidence" value="ECO:0007669"/>
    <property type="project" value="UniProtKB-ARBA"/>
</dbReference>
<feature type="compositionally biased region" description="Low complexity" evidence="3">
    <location>
        <begin position="372"/>
        <end position="384"/>
    </location>
</feature>
<dbReference type="Pfam" id="PF00169">
    <property type="entry name" value="PH"/>
    <property type="match status" value="1"/>
</dbReference>
<feature type="region of interest" description="Disordered" evidence="3">
    <location>
        <begin position="909"/>
        <end position="933"/>
    </location>
</feature>
<dbReference type="InterPro" id="IPR003599">
    <property type="entry name" value="Ig_sub"/>
</dbReference>
<dbReference type="PANTHER" id="PTHR12156:SF5">
    <property type="entry name" value="FI18040P1"/>
    <property type="match status" value="1"/>
</dbReference>
<dbReference type="InParanoid" id="E9G6U6"/>
<dbReference type="InterPro" id="IPR001849">
    <property type="entry name" value="PH_domain"/>
</dbReference>
<dbReference type="HOGENOM" id="CLU_245829_0_0_1"/>
<feature type="region of interest" description="Disordered" evidence="3">
    <location>
        <begin position="1133"/>
        <end position="1152"/>
    </location>
</feature>
<feature type="region of interest" description="Disordered" evidence="3">
    <location>
        <begin position="1403"/>
        <end position="1422"/>
    </location>
</feature>
<dbReference type="EMBL" id="GL732533">
    <property type="protein sequence ID" value="EFX84806.1"/>
    <property type="molecule type" value="Genomic_DNA"/>
</dbReference>
<dbReference type="Proteomes" id="UP000000305">
    <property type="component" value="Unassembled WGS sequence"/>
</dbReference>
<sequence length="1563" mass="174681">MATGRPMPTVTWKYQGRVLSAEESIVDVNQKVSSVHRIVGARKVDAGAYICEADNGVDIPAVATFVVEISHAPEIVVEHSWVHTGLGSLTELACTVYAHPAAQVTWFRSVESVGNNEGNTGRKHLQVIPSNRVGTLVMSNGLKHVLRFKSVQDSDLGIYTCKAENLHGQAEAAIEMSGKAMAAVLWISPPRGASKLIDSEQQEDDESKAGRRIGYRLTWDAVSLSPIYEYRLWLRPRGQPEISWVNLIIPSNSSTGSSSSPSLHSHGYELSDLATGIVYQVSVQSRNRFGWSAESNTVNLSGGEDPEVTDYDNSDITSSSSANIIPVEQSSGGARDDKMMATAAVKRAWLNANHHHHQQLVNVSSLDGDSRPYWQQQPQQQPPQQWTPPPDPHYRPVNAAYSRHHSPSPGVEVCEQGHNALKVRTADCGPHLVSLGSGRLSTNITLIHLPEGRILMGCGGSYVQRQPDVHVQGTGVEPIHCYIENINGTVSLYPLGEMTSVDGLPVATPIRLTQGSMICVGRSNYFRFNHPEEAERMKTILPNARISSVPMNFANASSISGITSAPSAASPEPPGMDNPEYFHMPGLNGHHHPHSNGNSAFQPVRSSSPQYIGEYLHPRMLSHFDHDDDDDYEVSVPTSPQQQSRWHSASPKVFLPNSSTVSLPASAVLGLRGRSATPTAIPTCNPTSAEAHSAHKRSHSVGASHSLNLQQQQQQHQPQQPKPILRQERSLEALAACEEQLEERRRKAQEDRVKEQEQEREERARLDEILQMCAEYQRQIDDEQRHSRDAFTLSDTRPDSPSYSKQLSHSAASGKPPPSPGHSLHPNRIKTNGSLPRNETRRSVQSPNGTTSAGRNLNTSEDELSGIFTFDPTPNSVPASPSLSNHQQQTVAADLAVSCKSPYENVCMPQSPRTRIRTTVGKNKEDSPESLSTNQHTYQLITSGVAAEVAKREAGRLEKECQQIMCIISALKNHVTDVEHQIDEAIREAEMERALLQGELTAQLEKILQDEKWIEQLEQKDQKLAAELDEFRFEEGAKIQTSKSKMEAIELELNQLEEECDAFSGSTDEETALLEKIKFQHELLDTERKSFEDLEFRLMEGVAHREAEREELHKEMAGVELRLLQRRQQLREVEQQQRQASDSARSEAQELANKRKELFQQIEEEKSKLVALQSKLEQLFRAGLAGGHYDNGAEASSDTEESVTDIEQRLQELRQMGHSQEDLDRIERIASQNRALNNTDDQSRKATATLMEIERNRQLILVQQGAQVLEYERKKVAELKRRVQDQVRAQWEERRSMEQQQQPVDREVNCHSLNSVGSSEESRSSLTGSDAPTESDDVPAKPGGPDRGSNGSTASAPSASITSILEVKVRQHDFHQPLEDCRPLSEASSFGGEELPGEVRLRDKQRAQQVQQQQQQQRPLTRYLPVRGDGFDLRQHVETAGHQVELCPHVTLTSTSARGYLHKMGSRFKTWNKRWFVFDRTQRTFLYFTDKSETRKRSGAYFQAIEEVYVDHLQSVRSPNPKLTFCVKTRERTYHLMAPSAEAMRIWVDVIFTGAEGYQQFHV</sequence>
<dbReference type="SUPFAM" id="SSF50729">
    <property type="entry name" value="PH domain-like"/>
    <property type="match status" value="1"/>
</dbReference>
<feature type="coiled-coil region" evidence="2">
    <location>
        <begin position="968"/>
        <end position="1066"/>
    </location>
</feature>
<dbReference type="FunCoup" id="E9G6U6">
    <property type="interactions" value="263"/>
</dbReference>
<dbReference type="SMART" id="SM00408">
    <property type="entry name" value="IGc2"/>
    <property type="match status" value="2"/>
</dbReference>
<dbReference type="OrthoDB" id="6020705at2759"/>
<feature type="domain" description="Ig-like" evidence="5">
    <location>
        <begin position="1"/>
        <end position="70"/>
    </location>
</feature>
<dbReference type="FunFam" id="2.60.200.20:FF:000004">
    <property type="entry name" value="pleckstrin homology-like domain family B member 1 isoform X1"/>
    <property type="match status" value="1"/>
</dbReference>
<evidence type="ECO:0000313" key="6">
    <source>
        <dbReference type="EMBL" id="EFX84806.1"/>
    </source>
</evidence>
<feature type="region of interest" description="Disordered" evidence="3">
    <location>
        <begin position="622"/>
        <end position="649"/>
    </location>
</feature>
<protein>
    <recommendedName>
        <fullName evidence="8">Kinesin-like protein unc-104</fullName>
    </recommendedName>
</protein>
<evidence type="ECO:0000259" key="4">
    <source>
        <dbReference type="PROSITE" id="PS50003"/>
    </source>
</evidence>
<gene>
    <name evidence="6" type="ORF">DAPPUDRAFT_314338</name>
</gene>
<dbReference type="InterPro" id="IPR036179">
    <property type="entry name" value="Ig-like_dom_sf"/>
</dbReference>
<name>E9G6U6_DAPPU</name>
<dbReference type="OMA" id="IHCAIEN"/>
<evidence type="ECO:0000256" key="2">
    <source>
        <dbReference type="SAM" id="Coils"/>
    </source>
</evidence>
<dbReference type="Gene3D" id="2.60.40.10">
    <property type="entry name" value="Immunoglobulins"/>
    <property type="match status" value="3"/>
</dbReference>
<feature type="compositionally biased region" description="Polar residues" evidence="3">
    <location>
        <begin position="677"/>
        <end position="690"/>
    </location>
</feature>
<keyword evidence="7" id="KW-1185">Reference proteome</keyword>
<dbReference type="Pfam" id="PF07679">
    <property type="entry name" value="I-set"/>
    <property type="match status" value="1"/>
</dbReference>
<dbReference type="InterPro" id="IPR036116">
    <property type="entry name" value="FN3_sf"/>
</dbReference>
<evidence type="ECO:0000259" key="5">
    <source>
        <dbReference type="PROSITE" id="PS50835"/>
    </source>
</evidence>
<feature type="compositionally biased region" description="Polar residues" evidence="3">
    <location>
        <begin position="872"/>
        <end position="889"/>
    </location>
</feature>
<evidence type="ECO:0000313" key="7">
    <source>
        <dbReference type="Proteomes" id="UP000000305"/>
    </source>
</evidence>
<feature type="compositionally biased region" description="Low complexity" evidence="3">
    <location>
        <begin position="1408"/>
        <end position="1417"/>
    </location>
</feature>
<dbReference type="PROSITE" id="PS50003">
    <property type="entry name" value="PH_DOMAIN"/>
    <property type="match status" value="1"/>
</dbReference>
<dbReference type="CDD" id="cd00096">
    <property type="entry name" value="Ig"/>
    <property type="match status" value="2"/>
</dbReference>
<dbReference type="CDD" id="cd22713">
    <property type="entry name" value="FHA_PHLB1"/>
    <property type="match status" value="1"/>
</dbReference>
<reference evidence="6 7" key="1">
    <citation type="journal article" date="2011" name="Science">
        <title>The ecoresponsive genome of Daphnia pulex.</title>
        <authorList>
            <person name="Colbourne J.K."/>
            <person name="Pfrender M.E."/>
            <person name="Gilbert D."/>
            <person name="Thomas W.K."/>
            <person name="Tucker A."/>
            <person name="Oakley T.H."/>
            <person name="Tokishita S."/>
            <person name="Aerts A."/>
            <person name="Arnold G.J."/>
            <person name="Basu M.K."/>
            <person name="Bauer D.J."/>
            <person name="Caceres C.E."/>
            <person name="Carmel L."/>
            <person name="Casola C."/>
            <person name="Choi J.H."/>
            <person name="Detter J.C."/>
            <person name="Dong Q."/>
            <person name="Dusheyko S."/>
            <person name="Eads B.D."/>
            <person name="Frohlich T."/>
            <person name="Geiler-Samerotte K.A."/>
            <person name="Gerlach D."/>
            <person name="Hatcher P."/>
            <person name="Jogdeo S."/>
            <person name="Krijgsveld J."/>
            <person name="Kriventseva E.V."/>
            <person name="Kultz D."/>
            <person name="Laforsch C."/>
            <person name="Lindquist E."/>
            <person name="Lopez J."/>
            <person name="Manak J.R."/>
            <person name="Muller J."/>
            <person name="Pangilinan J."/>
            <person name="Patwardhan R.P."/>
            <person name="Pitluck S."/>
            <person name="Pritham E.J."/>
            <person name="Rechtsteiner A."/>
            <person name="Rho M."/>
            <person name="Rogozin I.B."/>
            <person name="Sakarya O."/>
            <person name="Salamov A."/>
            <person name="Schaack S."/>
            <person name="Shapiro H."/>
            <person name="Shiga Y."/>
            <person name="Skalitzky C."/>
            <person name="Smith Z."/>
            <person name="Souvorov A."/>
            <person name="Sung W."/>
            <person name="Tang Z."/>
            <person name="Tsuchiya D."/>
            <person name="Tu H."/>
            <person name="Vos H."/>
            <person name="Wang M."/>
            <person name="Wolf Y.I."/>
            <person name="Yamagata H."/>
            <person name="Yamada T."/>
            <person name="Ye Y."/>
            <person name="Shaw J.R."/>
            <person name="Andrews J."/>
            <person name="Crease T.J."/>
            <person name="Tang H."/>
            <person name="Lucas S.M."/>
            <person name="Robertson H.M."/>
            <person name="Bork P."/>
            <person name="Koonin E.V."/>
            <person name="Zdobnov E.M."/>
            <person name="Grigoriev I.V."/>
            <person name="Lynch M."/>
            <person name="Boore J.L."/>
        </authorList>
    </citation>
    <scope>NUCLEOTIDE SEQUENCE [LARGE SCALE GENOMIC DNA]</scope>
</reference>
<dbReference type="PANTHER" id="PTHR12156">
    <property type="entry name" value="PLECKSTRIN HOMOLOGY-LIKE DOMAIN, FAMILY B, MEMBER 3"/>
    <property type="match status" value="1"/>
</dbReference>
<feature type="compositionally biased region" description="Low complexity" evidence="3">
    <location>
        <begin position="1314"/>
        <end position="1329"/>
    </location>
</feature>
<feature type="region of interest" description="Disordered" evidence="3">
    <location>
        <begin position="677"/>
        <end position="723"/>
    </location>
</feature>
<organism evidence="6 7">
    <name type="scientific">Daphnia pulex</name>
    <name type="common">Water flea</name>
    <dbReference type="NCBI Taxonomy" id="6669"/>
    <lineage>
        <taxon>Eukaryota</taxon>
        <taxon>Metazoa</taxon>
        <taxon>Ecdysozoa</taxon>
        <taxon>Arthropoda</taxon>
        <taxon>Crustacea</taxon>
        <taxon>Branchiopoda</taxon>
        <taxon>Diplostraca</taxon>
        <taxon>Cladocera</taxon>
        <taxon>Anomopoda</taxon>
        <taxon>Daphniidae</taxon>
        <taxon>Daphnia</taxon>
    </lineage>
</organism>
<keyword evidence="2" id="KW-0175">Coiled coil</keyword>
<dbReference type="GO" id="GO:0030154">
    <property type="term" value="P:cell differentiation"/>
    <property type="evidence" value="ECO:0007669"/>
    <property type="project" value="UniProtKB-ARBA"/>
</dbReference>
<feature type="compositionally biased region" description="Polar residues" evidence="3">
    <location>
        <begin position="829"/>
        <end position="859"/>
    </location>
</feature>
<feature type="domain" description="Ig-like" evidence="5">
    <location>
        <begin position="73"/>
        <end position="177"/>
    </location>
</feature>
<feature type="region of interest" description="Disordered" evidence="3">
    <location>
        <begin position="1314"/>
        <end position="1359"/>
    </location>
</feature>
<dbReference type="InterPro" id="IPR003961">
    <property type="entry name" value="FN3_dom"/>
</dbReference>
<feature type="domain" description="PH" evidence="4">
    <location>
        <begin position="1454"/>
        <end position="1556"/>
    </location>
</feature>
<dbReference type="InterPro" id="IPR011993">
    <property type="entry name" value="PH-like_dom_sf"/>
</dbReference>
<dbReference type="PhylomeDB" id="E9G6U6"/>
<dbReference type="KEGG" id="dpx:DAPPUDRAFT_314338"/>
<feature type="compositionally biased region" description="Polar residues" evidence="3">
    <location>
        <begin position="636"/>
        <end position="647"/>
    </location>
</feature>
<dbReference type="Gene3D" id="2.60.200.20">
    <property type="match status" value="1"/>
</dbReference>
<dbReference type="InterPro" id="IPR052212">
    <property type="entry name" value="PH-like_domain"/>
</dbReference>
<dbReference type="InterPro" id="IPR008984">
    <property type="entry name" value="SMAD_FHA_dom_sf"/>
</dbReference>
<feature type="region of interest" description="Disordered" evidence="3">
    <location>
        <begin position="366"/>
        <end position="411"/>
    </location>
</feature>
<keyword evidence="1" id="KW-0677">Repeat</keyword>